<protein>
    <recommendedName>
        <fullName evidence="9">RING-type domain-containing protein</fullName>
    </recommendedName>
</protein>
<reference evidence="7" key="3">
    <citation type="submission" date="2025-09" db="UniProtKB">
        <authorList>
            <consortium name="Ensembl"/>
        </authorList>
    </citation>
    <scope>IDENTIFICATION</scope>
</reference>
<name>A0A671U099_SPAAU</name>
<evidence type="ECO:0008006" key="9">
    <source>
        <dbReference type="Google" id="ProtNLM"/>
    </source>
</evidence>
<feature type="domain" description="RING-type" evidence="5">
    <location>
        <begin position="10"/>
        <end position="49"/>
    </location>
</feature>
<dbReference type="PROSITE" id="PS00518">
    <property type="entry name" value="ZF_RING_1"/>
    <property type="match status" value="1"/>
</dbReference>
<dbReference type="SUPFAM" id="SSF57850">
    <property type="entry name" value="RING/U-box"/>
    <property type="match status" value="1"/>
</dbReference>
<sequence length="248" mass="28605">MDESQERFACPICSNVLNDPVTTACGHSFCMKCVHENWDKIKFSCPQCRQTFWSRPVLKRNTLLAALIEEHKRKNRQNDAADNNRVAPGDVQCDLWNGRNRKASTFCPVCLASYCETFLKPHREKPPFKKQNLTRASAGDKLSICGRHDKLLEIYCRTDQQFICLLCLIIEHKGHDTVTVAAEKCEIQRQLQWTREIVADRVLNSESEMEKLKEAANSIKVSHSQTRDIHLYINRSLLEFDTMLLSFS</sequence>
<dbReference type="GO" id="GO:0008270">
    <property type="term" value="F:zinc ion binding"/>
    <property type="evidence" value="ECO:0007669"/>
    <property type="project" value="UniProtKB-KW"/>
</dbReference>
<dbReference type="Pfam" id="PF00643">
    <property type="entry name" value="zf-B_box"/>
    <property type="match status" value="1"/>
</dbReference>
<dbReference type="PANTHER" id="PTHR25465">
    <property type="entry name" value="B-BOX DOMAIN CONTAINING"/>
    <property type="match status" value="1"/>
</dbReference>
<accession>A0A671U099</accession>
<evidence type="ECO:0000313" key="7">
    <source>
        <dbReference type="Ensembl" id="ENSSAUP00010006297.1"/>
    </source>
</evidence>
<keyword evidence="3" id="KW-0862">Zinc</keyword>
<dbReference type="SMART" id="SM00184">
    <property type="entry name" value="RING"/>
    <property type="match status" value="1"/>
</dbReference>
<evidence type="ECO:0000259" key="6">
    <source>
        <dbReference type="PROSITE" id="PS50119"/>
    </source>
</evidence>
<dbReference type="SUPFAM" id="SSF57845">
    <property type="entry name" value="B-box zinc-binding domain"/>
    <property type="match status" value="1"/>
</dbReference>
<proteinExistence type="predicted"/>
<dbReference type="InterPro" id="IPR001841">
    <property type="entry name" value="Znf_RING"/>
</dbReference>
<dbReference type="Pfam" id="PF15227">
    <property type="entry name" value="zf-C3HC4_4"/>
    <property type="match status" value="1"/>
</dbReference>
<keyword evidence="2 4" id="KW-0863">Zinc-finger</keyword>
<dbReference type="GeneTree" id="ENSGT01150000286931"/>
<dbReference type="PANTHER" id="PTHR25465:SF5">
    <property type="entry name" value="E3 UBIQUITIN_ISG15 LIGASE TRIM25-RELATED"/>
    <property type="match status" value="1"/>
</dbReference>
<reference evidence="7" key="2">
    <citation type="submission" date="2025-08" db="UniProtKB">
        <authorList>
            <consortium name="Ensembl"/>
        </authorList>
    </citation>
    <scope>IDENTIFICATION</scope>
</reference>
<evidence type="ECO:0000256" key="3">
    <source>
        <dbReference type="ARBA" id="ARBA00022833"/>
    </source>
</evidence>
<reference evidence="7" key="1">
    <citation type="submission" date="2021-04" db="EMBL/GenBank/DDBJ databases">
        <authorList>
            <consortium name="Wellcome Sanger Institute Data Sharing"/>
        </authorList>
    </citation>
    <scope>NUCLEOTIDE SEQUENCE [LARGE SCALE GENOMIC DNA]</scope>
</reference>
<dbReference type="InParanoid" id="A0A671U099"/>
<keyword evidence="1" id="KW-0479">Metal-binding</keyword>
<dbReference type="Gene3D" id="4.10.830.40">
    <property type="match status" value="1"/>
</dbReference>
<dbReference type="AlphaFoldDB" id="A0A671U099"/>
<evidence type="ECO:0000313" key="8">
    <source>
        <dbReference type="Proteomes" id="UP000472265"/>
    </source>
</evidence>
<dbReference type="PROSITE" id="PS50089">
    <property type="entry name" value="ZF_RING_2"/>
    <property type="match status" value="1"/>
</dbReference>
<dbReference type="CDD" id="cd19769">
    <property type="entry name" value="Bbox2_TRIM16-like"/>
    <property type="match status" value="1"/>
</dbReference>
<organism evidence="7 8">
    <name type="scientific">Sparus aurata</name>
    <name type="common">Gilthead sea bream</name>
    <dbReference type="NCBI Taxonomy" id="8175"/>
    <lineage>
        <taxon>Eukaryota</taxon>
        <taxon>Metazoa</taxon>
        <taxon>Chordata</taxon>
        <taxon>Craniata</taxon>
        <taxon>Vertebrata</taxon>
        <taxon>Euteleostomi</taxon>
        <taxon>Actinopterygii</taxon>
        <taxon>Neopterygii</taxon>
        <taxon>Teleostei</taxon>
        <taxon>Neoteleostei</taxon>
        <taxon>Acanthomorphata</taxon>
        <taxon>Eupercaria</taxon>
        <taxon>Spariformes</taxon>
        <taxon>Sparidae</taxon>
        <taxon>Sparus</taxon>
    </lineage>
</organism>
<dbReference type="InterPro" id="IPR013083">
    <property type="entry name" value="Znf_RING/FYVE/PHD"/>
</dbReference>
<dbReference type="InterPro" id="IPR051051">
    <property type="entry name" value="E3_ubiq-ligase_TRIM/RNF"/>
</dbReference>
<feature type="domain" description="B box-type" evidence="6">
    <location>
        <begin position="140"/>
        <end position="180"/>
    </location>
</feature>
<dbReference type="Gene3D" id="3.30.40.10">
    <property type="entry name" value="Zinc/RING finger domain, C3HC4 (zinc finger)"/>
    <property type="match status" value="1"/>
</dbReference>
<evidence type="ECO:0000259" key="5">
    <source>
        <dbReference type="PROSITE" id="PS50089"/>
    </source>
</evidence>
<dbReference type="SMART" id="SM00336">
    <property type="entry name" value="BBOX"/>
    <property type="match status" value="1"/>
</dbReference>
<dbReference type="InterPro" id="IPR017907">
    <property type="entry name" value="Znf_RING_CS"/>
</dbReference>
<evidence type="ECO:0000256" key="2">
    <source>
        <dbReference type="ARBA" id="ARBA00022771"/>
    </source>
</evidence>
<dbReference type="PROSITE" id="PS50119">
    <property type="entry name" value="ZF_BBOX"/>
    <property type="match status" value="1"/>
</dbReference>
<dbReference type="InterPro" id="IPR000315">
    <property type="entry name" value="Znf_B-box"/>
</dbReference>
<evidence type="ECO:0000256" key="4">
    <source>
        <dbReference type="PROSITE-ProRule" id="PRU00024"/>
    </source>
</evidence>
<evidence type="ECO:0000256" key="1">
    <source>
        <dbReference type="ARBA" id="ARBA00022723"/>
    </source>
</evidence>
<dbReference type="Proteomes" id="UP000472265">
    <property type="component" value="Chromosome 8"/>
</dbReference>
<dbReference type="Gene3D" id="3.30.160.60">
    <property type="entry name" value="Classic Zinc Finger"/>
    <property type="match status" value="1"/>
</dbReference>
<dbReference type="Ensembl" id="ENSSAUT00010006786.1">
    <property type="protein sequence ID" value="ENSSAUP00010006297.1"/>
    <property type="gene ID" value="ENSSAUG00010003209.1"/>
</dbReference>
<keyword evidence="8" id="KW-1185">Reference proteome</keyword>